<keyword evidence="1" id="KW-1185">Reference proteome</keyword>
<evidence type="ECO:0000313" key="2">
    <source>
        <dbReference type="RefSeq" id="XP_075084673.1"/>
    </source>
</evidence>
<dbReference type="RefSeq" id="XP_075084673.1">
    <property type="nucleotide sequence ID" value="XM_075228572.1"/>
</dbReference>
<reference evidence="2" key="2">
    <citation type="submission" date="2025-08" db="UniProtKB">
        <authorList>
            <consortium name="RefSeq"/>
        </authorList>
    </citation>
    <scope>IDENTIFICATION</scope>
    <source>
        <tissue evidence="2">Leaf</tissue>
    </source>
</reference>
<sequence>MNNVLRRARELPLLTMMDFIQEKLQIWFYERRTTSEGIFREISNWAEATLNDKIKPAFTFRVSPIDRLKFKVKEGGMEFIVDLDKRTCDFSEFQLDEIPCEHAVAVIDTIYQKKSAFCSVYYTMNFWLKIYEGQVNSVGDSTTWVIPNTIKSKITKPPDAKVMLGRR</sequence>
<organism evidence="1 2">
    <name type="scientific">Nicotiana tabacum</name>
    <name type="common">Common tobacco</name>
    <dbReference type="NCBI Taxonomy" id="4097"/>
    <lineage>
        <taxon>Eukaryota</taxon>
        <taxon>Viridiplantae</taxon>
        <taxon>Streptophyta</taxon>
        <taxon>Embryophyta</taxon>
        <taxon>Tracheophyta</taxon>
        <taxon>Spermatophyta</taxon>
        <taxon>Magnoliopsida</taxon>
        <taxon>eudicotyledons</taxon>
        <taxon>Gunneridae</taxon>
        <taxon>Pentapetalae</taxon>
        <taxon>asterids</taxon>
        <taxon>lamiids</taxon>
        <taxon>Solanales</taxon>
        <taxon>Solanaceae</taxon>
        <taxon>Nicotianoideae</taxon>
        <taxon>Nicotianeae</taxon>
        <taxon>Nicotiana</taxon>
    </lineage>
</organism>
<evidence type="ECO:0000313" key="1">
    <source>
        <dbReference type="Proteomes" id="UP000790787"/>
    </source>
</evidence>
<dbReference type="Proteomes" id="UP000790787">
    <property type="component" value="Chromosome 2"/>
</dbReference>
<reference evidence="1" key="1">
    <citation type="journal article" date="2014" name="Nat. Commun.">
        <title>The tobacco genome sequence and its comparison with those of tomato and potato.</title>
        <authorList>
            <person name="Sierro N."/>
            <person name="Battey J.N."/>
            <person name="Ouadi S."/>
            <person name="Bakaher N."/>
            <person name="Bovet L."/>
            <person name="Willig A."/>
            <person name="Goepfert S."/>
            <person name="Peitsch M.C."/>
            <person name="Ivanov N.V."/>
        </authorList>
    </citation>
    <scope>NUCLEOTIDE SEQUENCE [LARGE SCALE GENOMIC DNA]</scope>
</reference>
<gene>
    <name evidence="2" type="primary">LOC142167950</name>
</gene>
<name>A0AC58SI73_TOBAC</name>
<protein>
    <submittedName>
        <fullName evidence="2">Uncharacterized protein LOC142167950</fullName>
    </submittedName>
</protein>
<accession>A0AC58SI73</accession>
<proteinExistence type="predicted"/>